<evidence type="ECO:0000313" key="2">
    <source>
        <dbReference type="Proteomes" id="UP001374893"/>
    </source>
</evidence>
<dbReference type="EMBL" id="AP024702">
    <property type="protein sequence ID" value="BCX50035.1"/>
    <property type="molecule type" value="Genomic_DNA"/>
</dbReference>
<gene>
    <name evidence="1" type="ORF">HAHE_39430</name>
</gene>
<reference evidence="1 2" key="1">
    <citation type="submission" date="2021-06" db="EMBL/GenBank/DDBJ databases">
        <title>Complete genome of Haloferula helveola possessing various polysaccharide degrading enzymes.</title>
        <authorList>
            <person name="Takami H."/>
            <person name="Huang C."/>
            <person name="Hamasaki K."/>
        </authorList>
    </citation>
    <scope>NUCLEOTIDE SEQUENCE [LARGE SCALE GENOMIC DNA]</scope>
    <source>
        <strain evidence="1 2">CN-1</strain>
    </source>
</reference>
<protein>
    <submittedName>
        <fullName evidence="1">Uncharacterized protein</fullName>
    </submittedName>
</protein>
<sequence>MIVHLHRLVPFALVLVICQCAGPLGGGNMGGPTVEERKAAIASESSGDYFVGRRYYVQKTRFWGYVRRPKESWNRSKLVVMREDKKRTPDRYPEYGSGNQRYGFDQNYEYKLRGYYTGKKVYDPNSNQILPEFMLTGYEVLNRQPGWLFRPDDRYDPYRITLYSR</sequence>
<dbReference type="Proteomes" id="UP001374893">
    <property type="component" value="Chromosome"/>
</dbReference>
<dbReference type="RefSeq" id="WP_338686924.1">
    <property type="nucleotide sequence ID" value="NZ_AP024702.1"/>
</dbReference>
<keyword evidence="2" id="KW-1185">Reference proteome</keyword>
<organism evidence="1 2">
    <name type="scientific">Haloferula helveola</name>
    <dbReference type="NCBI Taxonomy" id="490095"/>
    <lineage>
        <taxon>Bacteria</taxon>
        <taxon>Pseudomonadati</taxon>
        <taxon>Verrucomicrobiota</taxon>
        <taxon>Verrucomicrobiia</taxon>
        <taxon>Verrucomicrobiales</taxon>
        <taxon>Verrucomicrobiaceae</taxon>
        <taxon>Haloferula</taxon>
    </lineage>
</organism>
<evidence type="ECO:0000313" key="1">
    <source>
        <dbReference type="EMBL" id="BCX50035.1"/>
    </source>
</evidence>
<name>A0ABN6H8N6_9BACT</name>
<accession>A0ABN6H8N6</accession>
<proteinExistence type="predicted"/>